<dbReference type="OrthoDB" id="8547785at2"/>
<sequence length="153" mass="17873">MNETKKENDLEEIKAALERHMESLYKRALAVVNEYYDFKEEMNEKMDWPKKSSLKPRVRQRGLSIAAEWYDKRWYGSKAKGTRRAFTTYIAKPKASHGYTLSKLLEYAQDWEKDKVAETETALAAIRYEASCVMKALSYLNMAAKKSLIDTRL</sequence>
<proteinExistence type="predicted"/>
<dbReference type="InterPro" id="IPR045809">
    <property type="entry name" value="MobI"/>
</dbReference>
<name>A0A0K6IY77_9PROT</name>
<accession>A0A0K6IY77</accession>
<dbReference type="Pfam" id="PF19456">
    <property type="entry name" value="MobI"/>
    <property type="match status" value="1"/>
</dbReference>
<gene>
    <name evidence="1" type="ORF">Ga0061068_11826</name>
</gene>
<dbReference type="Proteomes" id="UP000182108">
    <property type="component" value="Unassembled WGS sequence"/>
</dbReference>
<dbReference type="RefSeq" id="WP_055424292.1">
    <property type="nucleotide sequence ID" value="NZ_CYHH01000018.1"/>
</dbReference>
<evidence type="ECO:0000313" key="2">
    <source>
        <dbReference type="Proteomes" id="UP000182108"/>
    </source>
</evidence>
<organism evidence="1 2">
    <name type="scientific">Tepidiphilus thermophilus</name>
    <dbReference type="NCBI Taxonomy" id="876478"/>
    <lineage>
        <taxon>Bacteria</taxon>
        <taxon>Pseudomonadati</taxon>
        <taxon>Pseudomonadota</taxon>
        <taxon>Hydrogenophilia</taxon>
        <taxon>Hydrogenophilales</taxon>
        <taxon>Hydrogenophilaceae</taxon>
        <taxon>Tepidiphilus</taxon>
    </lineage>
</organism>
<evidence type="ECO:0000313" key="1">
    <source>
        <dbReference type="EMBL" id="CUB08048.1"/>
    </source>
</evidence>
<dbReference type="EMBL" id="CYHH01000018">
    <property type="protein sequence ID" value="CUB08048.1"/>
    <property type="molecule type" value="Genomic_DNA"/>
</dbReference>
<dbReference type="AlphaFoldDB" id="A0A0K6IY77"/>
<protein>
    <submittedName>
        <fullName evidence="1">Uncharacterized protein</fullName>
    </submittedName>
</protein>
<reference evidence="2" key="1">
    <citation type="submission" date="2015-08" db="EMBL/GenBank/DDBJ databases">
        <authorList>
            <person name="Babu N.S."/>
            <person name="Beckwith C.J."/>
            <person name="Beseler K.G."/>
            <person name="Brison A."/>
            <person name="Carone J.V."/>
            <person name="Caskin T.P."/>
            <person name="Diamond M."/>
            <person name="Durham M.E."/>
            <person name="Foxe J.M."/>
            <person name="Go M."/>
            <person name="Henderson B.A."/>
            <person name="Jones I.B."/>
            <person name="McGettigan J.A."/>
            <person name="Micheletti S.J."/>
            <person name="Nasrallah M.E."/>
            <person name="Ortiz D."/>
            <person name="Piller C.R."/>
            <person name="Privatt S.R."/>
            <person name="Schneider S.L."/>
            <person name="Sharp S."/>
            <person name="Smith T.C."/>
            <person name="Stanton J.D."/>
            <person name="Ullery H.E."/>
            <person name="Wilson R.J."/>
            <person name="Serrano M.G."/>
            <person name="Buck G."/>
            <person name="Lee V."/>
            <person name="Wang Y."/>
            <person name="Carvalho R."/>
            <person name="Voegtly L."/>
            <person name="Shi R."/>
            <person name="Duckworth R."/>
            <person name="Johnson A."/>
            <person name="Loviza R."/>
            <person name="Walstead R."/>
            <person name="Shah Z."/>
            <person name="Kiflezghi M."/>
            <person name="Wade K."/>
            <person name="Ball S.L."/>
            <person name="Bradley K.W."/>
            <person name="Asai D.J."/>
            <person name="Bowman C.A."/>
            <person name="Russell D.A."/>
            <person name="Pope W.H."/>
            <person name="Jacobs-Sera D."/>
            <person name="Hendrix R.W."/>
            <person name="Hatfull G.F."/>
        </authorList>
    </citation>
    <scope>NUCLEOTIDE SEQUENCE [LARGE SCALE GENOMIC DNA]</scope>
    <source>
        <strain evidence="2">JCM 19170</strain>
    </source>
</reference>
<keyword evidence="2" id="KW-1185">Reference proteome</keyword>